<proteinExistence type="predicted"/>
<gene>
    <name evidence="3" type="ORF">RR46_05622</name>
</gene>
<dbReference type="PANTHER" id="PTHR14523">
    <property type="entry name" value="UNCHARACTERIZED PROTEIN C17ORF53 HOMOLOG"/>
    <property type="match status" value="1"/>
</dbReference>
<dbReference type="GO" id="GO:0000725">
    <property type="term" value="P:recombinational repair"/>
    <property type="evidence" value="ECO:0007669"/>
    <property type="project" value="InterPro"/>
</dbReference>
<feature type="region of interest" description="Disordered" evidence="1">
    <location>
        <begin position="13"/>
        <end position="40"/>
    </location>
</feature>
<evidence type="ECO:0000256" key="1">
    <source>
        <dbReference type="SAM" id="MobiDB-lite"/>
    </source>
</evidence>
<feature type="domain" description="Homologous recombination OB-fold protein OB-fold" evidence="2">
    <location>
        <begin position="186"/>
        <end position="270"/>
    </location>
</feature>
<dbReference type="InterPro" id="IPR058570">
    <property type="entry name" value="HROB_OB"/>
</dbReference>
<organism evidence="3 4">
    <name type="scientific">Papilio xuthus</name>
    <name type="common">Asian swallowtail butterfly</name>
    <dbReference type="NCBI Taxonomy" id="66420"/>
    <lineage>
        <taxon>Eukaryota</taxon>
        <taxon>Metazoa</taxon>
        <taxon>Ecdysozoa</taxon>
        <taxon>Arthropoda</taxon>
        <taxon>Hexapoda</taxon>
        <taxon>Insecta</taxon>
        <taxon>Pterygota</taxon>
        <taxon>Neoptera</taxon>
        <taxon>Endopterygota</taxon>
        <taxon>Lepidoptera</taxon>
        <taxon>Glossata</taxon>
        <taxon>Ditrysia</taxon>
        <taxon>Papilionoidea</taxon>
        <taxon>Papilionidae</taxon>
        <taxon>Papilioninae</taxon>
        <taxon>Papilio</taxon>
    </lineage>
</organism>
<dbReference type="Proteomes" id="UP000053268">
    <property type="component" value="Unassembled WGS sequence"/>
</dbReference>
<name>A0A194Q0S0_PAPXU</name>
<dbReference type="PANTHER" id="PTHR14523:SF1">
    <property type="entry name" value="HOMOLOGOUS RECOMBINATION OB-FOLD PROTEIN"/>
    <property type="match status" value="1"/>
</dbReference>
<accession>A0A194Q0S0</accession>
<protein>
    <submittedName>
        <fullName evidence="3">Uncharacterized protein C17orf53-like</fullName>
    </submittedName>
</protein>
<dbReference type="Pfam" id="PF15072">
    <property type="entry name" value="HROB"/>
    <property type="match status" value="1"/>
</dbReference>
<evidence type="ECO:0000313" key="3">
    <source>
        <dbReference type="EMBL" id="KPI97005.1"/>
    </source>
</evidence>
<evidence type="ECO:0000259" key="2">
    <source>
        <dbReference type="Pfam" id="PF15072"/>
    </source>
</evidence>
<sequence length="321" mass="36482">MFESDDFDQVLSQLDIPDIPNNTSTTNCSNLRNNGKLKNNPTEIISKDNAILGSNYEDNKTINSKGTEQTESDVNYIQNNNNLLSPKHCKRKIINSHFDSNCKRKFPGPAGLLSGSFKEYKDENIDHIELLSQDIDFSQNPLHRDLFDSSLWKRLLKDVNEWKLNSVETIKTIKQFALTGNLKRRKAQIVTAFVECVDRSAMDPLVTLRDVTGNIKCTLHRDAWSYFSLYIVPGHSALVLSKPTILTTGGAFKKHYLNITMSNILAIYSSVHDKDVQMPDGYQKISNEDCTIIKMVKQVTDESQVDNDYNDLDSIFSDEIF</sequence>
<evidence type="ECO:0000313" key="4">
    <source>
        <dbReference type="Proteomes" id="UP000053268"/>
    </source>
</evidence>
<keyword evidence="4" id="KW-1185">Reference proteome</keyword>
<dbReference type="AlphaFoldDB" id="A0A194Q0S0"/>
<feature type="compositionally biased region" description="Polar residues" evidence="1">
    <location>
        <begin position="20"/>
        <end position="40"/>
    </location>
</feature>
<reference evidence="3 4" key="1">
    <citation type="journal article" date="2015" name="Nat. Commun.">
        <title>Outbred genome sequencing and CRISPR/Cas9 gene editing in butterflies.</title>
        <authorList>
            <person name="Li X."/>
            <person name="Fan D."/>
            <person name="Zhang W."/>
            <person name="Liu G."/>
            <person name="Zhang L."/>
            <person name="Zhao L."/>
            <person name="Fang X."/>
            <person name="Chen L."/>
            <person name="Dong Y."/>
            <person name="Chen Y."/>
            <person name="Ding Y."/>
            <person name="Zhao R."/>
            <person name="Feng M."/>
            <person name="Zhu Y."/>
            <person name="Feng Y."/>
            <person name="Jiang X."/>
            <person name="Zhu D."/>
            <person name="Xiang H."/>
            <person name="Feng X."/>
            <person name="Li S."/>
            <person name="Wang J."/>
            <person name="Zhang G."/>
            <person name="Kronforst M.R."/>
            <person name="Wang W."/>
        </authorList>
    </citation>
    <scope>NUCLEOTIDE SEQUENCE [LARGE SCALE GENOMIC DNA]</scope>
    <source>
        <strain evidence="3">Ya'a_city_454_Px</strain>
        <tissue evidence="3">Whole body</tissue>
    </source>
</reference>
<dbReference type="EMBL" id="KQ459591">
    <property type="protein sequence ID" value="KPI97005.1"/>
    <property type="molecule type" value="Genomic_DNA"/>
</dbReference>
<dbReference type="InterPro" id="IPR028045">
    <property type="entry name" value="HROB"/>
</dbReference>